<dbReference type="SMART" id="SM01349">
    <property type="entry name" value="TOG"/>
    <property type="match status" value="2"/>
</dbReference>
<dbReference type="HAMAP" id="MF_01475">
    <property type="entry name" value="Ribosomal_eL19"/>
    <property type="match status" value="1"/>
</dbReference>
<dbReference type="FunFam" id="1.10.1650.10:FF:000001">
    <property type="entry name" value="Ribosomal protein L19"/>
    <property type="match status" value="1"/>
</dbReference>
<keyword evidence="5 7" id="KW-0687">Ribonucleoprotein</keyword>
<evidence type="ECO:0000259" key="10">
    <source>
        <dbReference type="SMART" id="SM01416"/>
    </source>
</evidence>
<dbReference type="PANTHER" id="PTHR23346">
    <property type="entry name" value="TRANSLATIONAL ACTIVATOR GCN1-RELATED"/>
    <property type="match status" value="1"/>
</dbReference>
<dbReference type="InterPro" id="IPR057260">
    <property type="entry name" value="Ribosomal_L19e_C"/>
</dbReference>
<dbReference type="Pfam" id="PF01280">
    <property type="entry name" value="Ribosomal_L19e"/>
    <property type="match status" value="1"/>
</dbReference>
<comment type="similarity">
    <text evidence="2 7">Belongs to the eukaryotic ribosomal protein eL19 family.</text>
</comment>
<dbReference type="Pfam" id="PF24984">
    <property type="entry name" value="HEAT_EF3_GNC1"/>
    <property type="match status" value="1"/>
</dbReference>
<reference evidence="11 12" key="1">
    <citation type="journal article" date="2014" name="Genome Biol. Evol.">
        <title>Comparative genomics and transcriptomics analyses reveal divergent lifestyle features of nematode endoparasitic fungus Hirsutella minnesotensis.</title>
        <authorList>
            <person name="Lai Y."/>
            <person name="Liu K."/>
            <person name="Zhang X."/>
            <person name="Zhang X."/>
            <person name="Li K."/>
            <person name="Wang N."/>
            <person name="Shu C."/>
            <person name="Wu Y."/>
            <person name="Wang C."/>
            <person name="Bushley K.E."/>
            <person name="Xiang M."/>
            <person name="Liu X."/>
        </authorList>
    </citation>
    <scope>NUCLEOTIDE SEQUENCE [LARGE SCALE GENOMIC DNA]</scope>
    <source>
        <strain evidence="11 12">3608</strain>
    </source>
</reference>
<dbReference type="SMART" id="SM01416">
    <property type="entry name" value="Ribosomal_L19e"/>
    <property type="match status" value="1"/>
</dbReference>
<keyword evidence="12" id="KW-1185">Reference proteome</keyword>
<evidence type="ECO:0000256" key="2">
    <source>
        <dbReference type="ARBA" id="ARBA00011082"/>
    </source>
</evidence>
<dbReference type="InterPro" id="IPR056810">
    <property type="entry name" value="GNC1-like_N"/>
</dbReference>
<evidence type="ECO:0000256" key="5">
    <source>
        <dbReference type="ARBA" id="ARBA00023274"/>
    </source>
</evidence>
<evidence type="ECO:0000256" key="1">
    <source>
        <dbReference type="ARBA" id="ARBA00007366"/>
    </source>
</evidence>
<dbReference type="InterPro" id="IPR057259">
    <property type="entry name" value="Ribosomal_L19e"/>
</dbReference>
<feature type="region of interest" description="Disordered" evidence="8">
    <location>
        <begin position="2713"/>
        <end position="2735"/>
    </location>
</feature>
<dbReference type="GO" id="GO:0006448">
    <property type="term" value="P:regulation of translational elongation"/>
    <property type="evidence" value="ECO:0007669"/>
    <property type="project" value="EnsemblFungi"/>
</dbReference>
<dbReference type="GO" id="GO:0003735">
    <property type="term" value="F:structural constituent of ribosome"/>
    <property type="evidence" value="ECO:0007669"/>
    <property type="project" value="InterPro"/>
</dbReference>
<feature type="domain" description="TOG" evidence="9">
    <location>
        <begin position="1339"/>
        <end position="1575"/>
    </location>
</feature>
<dbReference type="GO" id="GO:0031571">
    <property type="term" value="P:mitotic G1 DNA damage checkpoint signaling"/>
    <property type="evidence" value="ECO:0007669"/>
    <property type="project" value="EnsemblFungi"/>
</dbReference>
<dbReference type="GO" id="GO:0170011">
    <property type="term" value="F:stalled ribosome sensor activity"/>
    <property type="evidence" value="ECO:0007669"/>
    <property type="project" value="EnsemblFungi"/>
</dbReference>
<dbReference type="Gene3D" id="1.10.1200.240">
    <property type="match status" value="1"/>
</dbReference>
<evidence type="ECO:0000256" key="4">
    <source>
        <dbReference type="ARBA" id="ARBA00022980"/>
    </source>
</evidence>
<evidence type="ECO:0000313" key="11">
    <source>
        <dbReference type="EMBL" id="KJZ72480.1"/>
    </source>
</evidence>
<keyword evidence="3" id="KW-0677">Repeat</keyword>
<feature type="compositionally biased region" description="Polar residues" evidence="8">
    <location>
        <begin position="2713"/>
        <end position="2730"/>
    </location>
</feature>
<dbReference type="Pfam" id="PF24987">
    <property type="entry name" value="HEAT_EF3_N"/>
    <property type="match status" value="1"/>
</dbReference>
<dbReference type="Gene3D" id="1.25.10.10">
    <property type="entry name" value="Leucine-rich Repeat Variant"/>
    <property type="match status" value="6"/>
</dbReference>
<dbReference type="GO" id="GO:1904689">
    <property type="term" value="P:negative regulation of cytoplasmic translational initiation"/>
    <property type="evidence" value="ECO:0007669"/>
    <property type="project" value="EnsemblFungi"/>
</dbReference>
<dbReference type="Gene3D" id="1.10.1650.10">
    <property type="match status" value="1"/>
</dbReference>
<dbReference type="Pfam" id="PF12074">
    <property type="entry name" value="Gcn1_N"/>
    <property type="match status" value="1"/>
</dbReference>
<dbReference type="InterPro" id="IPR034085">
    <property type="entry name" value="TOG"/>
</dbReference>
<feature type="repeat" description="HEAT" evidence="6">
    <location>
        <begin position="1516"/>
        <end position="1554"/>
    </location>
</feature>
<dbReference type="PANTHER" id="PTHR23346:SF7">
    <property type="entry name" value="STALLED RIBOSOME SENSOR GCN1"/>
    <property type="match status" value="1"/>
</dbReference>
<evidence type="ECO:0000256" key="8">
    <source>
        <dbReference type="SAM" id="MobiDB-lite"/>
    </source>
</evidence>
<dbReference type="GO" id="GO:0019901">
    <property type="term" value="F:protein kinase binding"/>
    <property type="evidence" value="ECO:0007669"/>
    <property type="project" value="EnsemblFungi"/>
</dbReference>
<dbReference type="Pfam" id="PF25476">
    <property type="entry name" value="Ribosomal_L19e_C"/>
    <property type="match status" value="1"/>
</dbReference>
<dbReference type="GO" id="GO:0031369">
    <property type="term" value="F:translation initiation factor binding"/>
    <property type="evidence" value="ECO:0007669"/>
    <property type="project" value="EnsemblFungi"/>
</dbReference>
<dbReference type="EMBL" id="KQ030546">
    <property type="protein sequence ID" value="KJZ72480.1"/>
    <property type="molecule type" value="Genomic_DNA"/>
</dbReference>
<dbReference type="SUPFAM" id="SSF48371">
    <property type="entry name" value="ARM repeat"/>
    <property type="match status" value="3"/>
</dbReference>
<organism evidence="11 12">
    <name type="scientific">Hirsutella minnesotensis 3608</name>
    <dbReference type="NCBI Taxonomy" id="1043627"/>
    <lineage>
        <taxon>Eukaryota</taxon>
        <taxon>Fungi</taxon>
        <taxon>Dikarya</taxon>
        <taxon>Ascomycota</taxon>
        <taxon>Pezizomycotina</taxon>
        <taxon>Sordariomycetes</taxon>
        <taxon>Hypocreomycetidae</taxon>
        <taxon>Hypocreales</taxon>
        <taxon>Ophiocordycipitaceae</taxon>
        <taxon>Hirsutella</taxon>
    </lineage>
</organism>
<dbReference type="InterPro" id="IPR011989">
    <property type="entry name" value="ARM-like"/>
</dbReference>
<dbReference type="GO" id="GO:0072344">
    <property type="term" value="P:rescue of stalled ribosome"/>
    <property type="evidence" value="ECO:0007669"/>
    <property type="project" value="EnsemblFungi"/>
</dbReference>
<keyword evidence="4 7" id="KW-0689">Ribosomal protein</keyword>
<dbReference type="GO" id="GO:1990611">
    <property type="term" value="P:regulation of cytoplasmic translational initiation in response to stress"/>
    <property type="evidence" value="ECO:0007669"/>
    <property type="project" value="EnsemblFungi"/>
</dbReference>
<dbReference type="PROSITE" id="PS50077">
    <property type="entry name" value="HEAT_REPEAT"/>
    <property type="match status" value="2"/>
</dbReference>
<dbReference type="GO" id="GO:0043008">
    <property type="term" value="F:ATP-dependent protein binding"/>
    <property type="evidence" value="ECO:0007669"/>
    <property type="project" value="EnsemblFungi"/>
</dbReference>
<dbReference type="InterPro" id="IPR021133">
    <property type="entry name" value="HEAT_type_2"/>
</dbReference>
<dbReference type="GO" id="GO:0022625">
    <property type="term" value="C:cytosolic large ribosomal subunit"/>
    <property type="evidence" value="ECO:0007669"/>
    <property type="project" value="InterPro"/>
</dbReference>
<evidence type="ECO:0000256" key="3">
    <source>
        <dbReference type="ARBA" id="ARBA00022737"/>
    </source>
</evidence>
<dbReference type="OrthoDB" id="5148094at2759"/>
<dbReference type="Pfam" id="PF24993">
    <property type="entry name" value="GNC1_N"/>
    <property type="match status" value="1"/>
</dbReference>
<dbReference type="GO" id="GO:0043022">
    <property type="term" value="F:ribosome binding"/>
    <property type="evidence" value="ECO:0007669"/>
    <property type="project" value="EnsemblFungi"/>
</dbReference>
<feature type="domain" description="TOG" evidence="9">
    <location>
        <begin position="1659"/>
        <end position="1913"/>
    </location>
</feature>
<dbReference type="InterPro" id="IPR015972">
    <property type="entry name" value="Ribosomal_eL19_dom1"/>
</dbReference>
<dbReference type="NCBIfam" id="NF006343">
    <property type="entry name" value="PRK08570.1"/>
    <property type="match status" value="1"/>
</dbReference>
<dbReference type="Pfam" id="PF25801">
    <property type="entry name" value="HEAT_GCN1_C_2"/>
    <property type="match status" value="1"/>
</dbReference>
<dbReference type="Proteomes" id="UP000054481">
    <property type="component" value="Unassembled WGS sequence"/>
</dbReference>
<dbReference type="Pfam" id="PF24916">
    <property type="entry name" value="HEAT_GCN1_fung"/>
    <property type="match status" value="1"/>
</dbReference>
<dbReference type="InterPro" id="IPR033935">
    <property type="entry name" value="Ribosomal_eL19_euk"/>
</dbReference>
<dbReference type="InterPro" id="IPR023638">
    <property type="entry name" value="Ribosomal_eL19_CS"/>
</dbReference>
<dbReference type="Pfam" id="PF23271">
    <property type="entry name" value="HEAT_GCN1"/>
    <property type="match status" value="1"/>
</dbReference>
<protein>
    <recommendedName>
        <fullName evidence="7">Ribosomal protein L19</fullName>
    </recommendedName>
</protein>
<sequence>MSEATVNGAGTGLDLVAAEKHLASSSTRVRIAQLTQIEESINRKALDQDLIQNVLELLFATHALYQDRESRIAVQKCLASAIDAGPSPQALASLVKTLRHESQKPGIAVSSAFVLVEWCSVLMQHLAGSEHWEELGNQVLLTDADALEKCLQPSAKGGVVRSTLVVTRRGFRKLFSHAQSREKTLGAAVSLLTAKSSQPVAKHALILGVIAGVCARQPPLKAQLDSLKPNYFEFYTREIVGSRTVLQEHVAAGLADFFLHFVTLEDLDKDLATAIDKGLLRAPEVVLGGALKPLVTALPSSVDLSQMLQNRLLKSLMSNIKSSNPEIRAGALAAFRAIVSRCVDLKAMDAVVAEVANPLATGKVASPDQRVLHAEMLEATPLSEEGANKASAALVAVASKEGNEAALAAETLALARSVIMTLENGKELSKPVIDAIVKGLAEKKSSSRRLWLLRAGGIMHSLMHEKPTSGTIAFVEAVIPKFIANFEEVVANAATAAQSGILVGAYILTALTPSLRQHFTGSSFIAPLAKASVQAQAMSLSTKQAFLLGHRIYNKVIAEEDLRWFCRALTSVAPSLAGVTDKDVTLAWSDAVVYLITASAIPPKVQLEAASSLSKLYAHNPAVISNIMVEGLWNSLARDETKDKEIKLERSNLVVVLRSICPEPGELAKIGASIDNKLLEAQACALPVLCRPELIPRSSWIDMCLRMSIDPGTLARSHLDELLQEIARRTSFDQPSEAVKQAAYNAAAELAFVAPDVVIPRLVQLISRDLDASQMRDIGPVEAAILRTPEGTCFVDVLAKKKQNTVPNKNSKDYDILKWEEELRTQIEQKKGQQRKLTAEETSKVNAQLKKETQIRNSLRTVEAKLTRGIGIIKSLATGPPTEATLWLGPAVSLLLDITDAGASLIIGDIASSVYIVCSEKVAARLSTIRPFIGVATLRVRGVAFSEPYDQERLEDLVTRVLYRLRFAGEQRPFDAVSLIYVLPLILDVLRRGGIGESDDDRDAQLVLALEFLSFHTDVCEDEAVPRAELLTALIQAMQDYAQHYKLIKDCFADACRCIAPNMNQAEMMVLAKGATVPQASVRTTVLHSISADVDMSDLHYSDEIWLACHDDEEENRELGRDVWEESGFSIDATVPKKMVPYLESKDSQLRRAAARSLADSAQSHKNSLDEVVPILKSMYHELAKPRLQQLDEFGMPKKMDLSDPWEARQGIATAFKELASVMDDKQIDDLFDFLIEHGPLGDKSDTVRREMLDVAIRATEVHGKGMIDKLMKKFEHTLEQPDKNSEAADRVNEAVIITYGALARHLKPGDSKIPVVIERLLATLKTPSETVQFAIAECLPPLVKACSDKSSKYFDQVMEDLLNSKKYATQRGAAYGLSGLVLGRGIATLREYRIITTLRGAMDNKKDANQREAALLAFELLSTVLGRLFEPYVIQIVPLLLGGFGDSNADVRDACLAAAKACFGKLSSYGVKKIMPTLLEGLEDQQWRSKRGACDLLGAMAYLDPNQLANSLPDIIPPLTGVLNDSHKEVRAAANRSLKRFGEVINNPEVKGLVDVLLKALSDPTKYTDEALDSLIKVQFIHYLDAPSLALVTRILQRGLGDRSNTKRKAAQVIGSLAHLTEKKDIIAHLPILVAGLKLAAVDPVPTTRATASRALGSLVEKLGEDALPDLIPGLMQTLKSDTGAGDRLGSAQALSEVLAGLGTTRLEETLPTILQNVESSKPAVREGFMSLFIFLPVCFGNSFSNYLGRIVPPILAGLADDVESIRETALRAGRLLVKNFAIRAIDLLLPELERGLADDSYRIRLSSVELVGDLLFNLVGVKANEGEEEPDEDNAKEAGASLKEVLGEEKRNKILSALYVCRCDTAGAVRSAAMAVWKVLVSSPRTLKELVPTLTQLLIRRLGSSNMEQKVIASNALGELIRKAGDGVLSSLLPTLEQGLQASTDSDAKEGICLALRELISSASAEALEDHEKTLISVVRTALTDSDEEVREAAAEAFDSLQQILGKRAVDQVLPYLLNLLRSENEADNALSALLTLLTETTRSNIILPNLIPTLTTPPISAFDAKALASLSRVAGAAMNRRLPNIINALMDNEINCKEEDLRAELESSFDIVIQSIDEYDGLNTVMNVLLGLLKHDDHRRRAATARHLGNFFAASTVDYSRYNQDIIRSLLNAFDDGDMDVVKASWAALSGFTKKLKKEEMESLVVSTRQTLQRVGVAGANLRGFELPKGINAILPIFLQGLMNGTAEQRVQSALGISDIVDRTSEPSLKPFVTQITGPLIRVVSERATEVKAAILLTLNNLLEKMPTALKPFLPQLQRTFAKSLADTTSETLRTRAAKALGTLIKYTPRIDPLIAELVTGSKTSDPGVKTAMLKALFEVISRAGANMGESSRSAVLSLIDMETDERDDAMTITNAKLLGALIKNVPEDAAISLLKHRVLTTHFTQSSALALNAVLVESPDALLQSTMAEELPDLLCQGMTNKNTYISDNYILATGKVLLSSPPKSFESTKKIFETLAKIIEPGQPIDSRRLALVITRTLSRTNMDLVRPHLPVLAPPIFASVRDLVIPVKLAAEAAFVELFSVADEESRVFDNFMTGPGADLAANTKRSMSDYFKRVAMRLGTQARERREAEGGQGGLGLSNDEQEDEREIWSVGKSEIAGEHSITGETAFERNERHQEENEIHQRQWLNDAQAGILMPEFEESSHVIQENSGHGNPSLTSTSLTTIEDRPSRPATVKMVNLRTQKRLAASVIGCGKRKIWLDPNESSEISNANSRQTIRKLVSDGLIIRKPVTMHSRSRARELNLARREGRHRGYGKRKGTADARMPSQVLWMRRLRVLRRLLVKYRASGKIDKHLYHELYHLSKGNTFKHKRALVEHIHRAKAEKHREQMLKEEMDAKRAKTKAARERKMERVAAKRNAMMAEE</sequence>
<dbReference type="InterPro" id="IPR016024">
    <property type="entry name" value="ARM-type_fold"/>
</dbReference>
<feature type="region of interest" description="Disordered" evidence="8">
    <location>
        <begin position="2630"/>
        <end position="2654"/>
    </location>
</feature>
<evidence type="ECO:0000313" key="12">
    <source>
        <dbReference type="Proteomes" id="UP000054481"/>
    </source>
</evidence>
<evidence type="ECO:0000256" key="6">
    <source>
        <dbReference type="PROSITE-ProRule" id="PRU00103"/>
    </source>
</evidence>
<feature type="repeat" description="HEAT" evidence="6">
    <location>
        <begin position="1977"/>
        <end position="2014"/>
    </location>
</feature>
<dbReference type="InterPro" id="IPR000196">
    <property type="entry name" value="Ribosomal_eL19_dom"/>
</dbReference>
<feature type="domain" description="Large ribosomal subunit protein eL19" evidence="10">
    <location>
        <begin position="2745"/>
        <end position="2888"/>
    </location>
</feature>
<gene>
    <name evidence="11" type="ORF">HIM_08149</name>
</gene>
<dbReference type="InterPro" id="IPR022716">
    <property type="entry name" value="Gcn1_N"/>
</dbReference>
<dbReference type="Pfam" id="PF21040">
    <property type="entry name" value="CEP104-like_TOG"/>
    <property type="match status" value="1"/>
</dbReference>
<proteinExistence type="inferred from homology"/>
<dbReference type="InterPro" id="IPR035970">
    <property type="entry name" value="60S_ribosomal_eL19_sf"/>
</dbReference>
<evidence type="ECO:0000259" key="9">
    <source>
        <dbReference type="SMART" id="SM01349"/>
    </source>
</evidence>
<dbReference type="InterPro" id="IPR057546">
    <property type="entry name" value="HEAT_GCN1"/>
</dbReference>
<dbReference type="GO" id="GO:0071264">
    <property type="term" value="P:positive regulation of translational initiation in response to starvation"/>
    <property type="evidence" value="ECO:0007669"/>
    <property type="project" value="EnsemblFungi"/>
</dbReference>
<dbReference type="GO" id="GO:0043539">
    <property type="term" value="F:protein serine/threonine kinase activator activity"/>
    <property type="evidence" value="ECO:0007669"/>
    <property type="project" value="EnsemblFungi"/>
</dbReference>
<dbReference type="GO" id="GO:0140469">
    <property type="term" value="P:GCN2-mediated signaling"/>
    <property type="evidence" value="ECO:0007669"/>
    <property type="project" value="EnsemblFungi"/>
</dbReference>
<dbReference type="SUPFAM" id="SSF48140">
    <property type="entry name" value="Ribosomal protein L19 (L19e)"/>
    <property type="match status" value="1"/>
</dbReference>
<dbReference type="FunFam" id="1.25.10.10:FF:000090">
    <property type="entry name" value="eIF-2-alpha kinase activator GCN1"/>
    <property type="match status" value="1"/>
</dbReference>
<dbReference type="InterPro" id="IPR056809">
    <property type="entry name" value="HEAT_GCN1_fung"/>
</dbReference>
<dbReference type="PROSITE" id="PS00526">
    <property type="entry name" value="RIBOSOMAL_L19E"/>
    <property type="match status" value="1"/>
</dbReference>
<comment type="similarity">
    <text evidence="1">Belongs to the GCN1 family.</text>
</comment>
<dbReference type="CDD" id="cd01417">
    <property type="entry name" value="Ribosomal_L19e_E"/>
    <property type="match status" value="1"/>
</dbReference>
<dbReference type="GO" id="GO:0034198">
    <property type="term" value="P:cellular response to amino acid starvation"/>
    <property type="evidence" value="ECO:0007669"/>
    <property type="project" value="EnsemblFungi"/>
</dbReference>
<accession>A0A0F7ZMR9</accession>
<name>A0A0F7ZMR9_9HYPO</name>
<evidence type="ECO:0000256" key="7">
    <source>
        <dbReference type="RuleBase" id="RU000574"/>
    </source>
</evidence>
<dbReference type="FunFam" id="1.10.1200.240:FF:000001">
    <property type="entry name" value="Ribosomal protein L19"/>
    <property type="match status" value="1"/>
</dbReference>